<sequence length="274" mass="31317">MDTPRTIEIDDTTYDLIQSLNTYRSMVRSPFMLNGVGPEPEIDRDLDKHRRKLEKALTQIISDRLMSAAMIPDAKDEFLASFRTPDAAPEPEPEDPRDQEIRDLRQQVARLRRDLPTGWYHILSEREAIVRGFPAVGPGEGAEYQAMDGSRWRWDDQRAEWELHEYAPTDVRALMNERDEWQAEAENSAAERIRLSGEIGALQGQKLDLQKGVDELAQAIRLSVEYVGVGTLQALPGWEWYDALANHAPAELAPLLEQWRKLQTREAAEREAEG</sequence>
<gene>
    <name evidence="1" type="primary">116</name>
    <name evidence="1" type="ORF">SEA_SKOG_115</name>
</gene>
<dbReference type="EMBL" id="MN908687">
    <property type="protein sequence ID" value="QIG58267.1"/>
    <property type="molecule type" value="Genomic_DNA"/>
</dbReference>
<dbReference type="KEGG" id="vg:64766597"/>
<evidence type="ECO:0000313" key="1">
    <source>
        <dbReference type="EMBL" id="QIG58267.1"/>
    </source>
</evidence>
<reference evidence="1 2" key="1">
    <citation type="submission" date="2020-01" db="EMBL/GenBank/DDBJ databases">
        <authorList>
            <person name="Alvaro L.E."/>
            <person name="Baker K.N."/>
            <person name="Baxter I.S."/>
            <person name="Brown M.R."/>
            <person name="Driscoll K.D."/>
            <person name="Elrubaie J.M."/>
            <person name="Feith S.L."/>
            <person name="Indihar D.F."/>
            <person name="Knoch V.T."/>
            <person name="Koirtyohann K.M."/>
            <person name="Kratz M.A."/>
            <person name="Lear A.H."/>
            <person name="Lindblom K.E."/>
            <person name="Marcus E.R."/>
            <person name="Murphy M.E."/>
            <person name="Sensor R."/>
            <person name="Sherman S.J."/>
            <person name="Swift V.R."/>
            <person name="White K.E."/>
            <person name="Wills S.J."/>
            <person name="Gatt S.M."/>
            <person name="Lohbauer S.A."/>
            <person name="Power T.R."/>
            <person name="Rosales K.A."/>
            <person name="Sisson B.M."/>
            <person name="Isern S."/>
            <person name="Michael S.F."/>
            <person name="Sunnen C.N."/>
            <person name="Garlena R.A."/>
            <person name="Russell D.A."/>
            <person name="Pope W.H."/>
            <person name="Jacobs-Sera D."/>
            <person name="Hatfull G.F."/>
        </authorList>
    </citation>
    <scope>NUCLEOTIDE SEQUENCE [LARGE SCALE GENOMIC DNA]</scope>
</reference>
<evidence type="ECO:0000313" key="2">
    <source>
        <dbReference type="Proteomes" id="UP000503093"/>
    </source>
</evidence>
<protein>
    <submittedName>
        <fullName evidence="1">Uncharacterized protein</fullName>
    </submittedName>
</protein>
<name>A0A6G6XJM3_9CAUD</name>
<accession>A0A6G6XJM3</accession>
<dbReference type="RefSeq" id="YP_010059365.1">
    <property type="nucleotide sequence ID" value="NC_054725.1"/>
</dbReference>
<keyword evidence="2" id="KW-1185">Reference proteome</keyword>
<dbReference type="GeneID" id="64766597"/>
<dbReference type="Proteomes" id="UP000503093">
    <property type="component" value="Segment"/>
</dbReference>
<organism evidence="1 2">
    <name type="scientific">Gordonia phage Skog</name>
    <dbReference type="NCBI Taxonomy" id="2704033"/>
    <lineage>
        <taxon>Viruses</taxon>
        <taxon>Duplodnaviria</taxon>
        <taxon>Heunggongvirae</taxon>
        <taxon>Uroviricota</taxon>
        <taxon>Caudoviricetes</taxon>
        <taxon>Skogvirus</taxon>
        <taxon>Skogvirus Skog</taxon>
    </lineage>
</organism>
<proteinExistence type="predicted"/>